<feature type="binding site" evidence="13">
    <location>
        <begin position="453"/>
        <end position="460"/>
    </location>
    <ligand>
        <name>ATP</name>
        <dbReference type="ChEBI" id="CHEBI:30616"/>
    </ligand>
</feature>
<keyword evidence="14" id="KW-0175">Coiled coil</keyword>
<evidence type="ECO:0000256" key="12">
    <source>
        <dbReference type="ARBA" id="ARBA00023306"/>
    </source>
</evidence>
<keyword evidence="3" id="KW-1003">Cell membrane</keyword>
<dbReference type="SUPFAM" id="SSF46785">
    <property type="entry name" value="Winged helix' DNA-binding domain"/>
    <property type="match status" value="1"/>
</dbReference>
<evidence type="ECO:0000256" key="2">
    <source>
        <dbReference type="ARBA" id="ARBA00006474"/>
    </source>
</evidence>
<keyword evidence="4 17" id="KW-0132">Cell division</keyword>
<comment type="subcellular location">
    <subcellularLocation>
        <location evidence="1">Cell membrane</location>
        <topology evidence="1">Multi-pass membrane protein</topology>
    </subcellularLocation>
</comment>
<dbReference type="GO" id="GO:0003677">
    <property type="term" value="F:DNA binding"/>
    <property type="evidence" value="ECO:0007669"/>
    <property type="project" value="UniProtKB-KW"/>
</dbReference>
<dbReference type="PANTHER" id="PTHR22683">
    <property type="entry name" value="SPORULATION PROTEIN RELATED"/>
    <property type="match status" value="1"/>
</dbReference>
<evidence type="ECO:0000313" key="17">
    <source>
        <dbReference type="EMBL" id="ALJ04082.1"/>
    </source>
</evidence>
<keyword evidence="5 15" id="KW-0812">Transmembrane</keyword>
<evidence type="ECO:0000256" key="9">
    <source>
        <dbReference type="ARBA" id="ARBA00022989"/>
    </source>
</evidence>
<keyword evidence="11 15" id="KW-0472">Membrane</keyword>
<reference evidence="17 18" key="1">
    <citation type="submission" date="2015-10" db="EMBL/GenBank/DDBJ databases">
        <authorList>
            <person name="Gilbert D.G."/>
        </authorList>
    </citation>
    <scope>NUCLEOTIDE SEQUENCE [LARGE SCALE GENOMIC DNA]</scope>
    <source>
        <strain evidence="18">HZ-22</strain>
    </source>
</reference>
<dbReference type="GO" id="GO:0007059">
    <property type="term" value="P:chromosome segregation"/>
    <property type="evidence" value="ECO:0007669"/>
    <property type="project" value="UniProtKB-KW"/>
</dbReference>
<feature type="transmembrane region" description="Helical" evidence="15">
    <location>
        <begin position="121"/>
        <end position="139"/>
    </location>
</feature>
<keyword evidence="8 13" id="KW-0067">ATP-binding</keyword>
<dbReference type="Gene3D" id="3.30.980.40">
    <property type="match status" value="1"/>
</dbReference>
<dbReference type="Pfam" id="PF13491">
    <property type="entry name" value="FtsK_4TM"/>
    <property type="match status" value="1"/>
</dbReference>
<keyword evidence="12" id="KW-0131">Cell cycle</keyword>
<evidence type="ECO:0000259" key="16">
    <source>
        <dbReference type="PROSITE" id="PS50901"/>
    </source>
</evidence>
<dbReference type="InterPro" id="IPR025199">
    <property type="entry name" value="FtsK_4TM"/>
</dbReference>
<dbReference type="Gene3D" id="3.40.50.300">
    <property type="entry name" value="P-loop containing nucleotide triphosphate hydrolases"/>
    <property type="match status" value="1"/>
</dbReference>
<dbReference type="SMART" id="SM00843">
    <property type="entry name" value="Ftsk_gamma"/>
    <property type="match status" value="1"/>
</dbReference>
<dbReference type="InterPro" id="IPR041027">
    <property type="entry name" value="FtsK_alpha"/>
</dbReference>
<dbReference type="Proteomes" id="UP000057981">
    <property type="component" value="Chromosome"/>
</dbReference>
<dbReference type="RefSeq" id="WP_054724452.1">
    <property type="nucleotide sequence ID" value="NZ_CP012898.1"/>
</dbReference>
<dbReference type="PANTHER" id="PTHR22683:SF41">
    <property type="entry name" value="DNA TRANSLOCASE FTSK"/>
    <property type="match status" value="1"/>
</dbReference>
<dbReference type="Gene3D" id="1.10.10.10">
    <property type="entry name" value="Winged helix-like DNA-binding domain superfamily/Winged helix DNA-binding domain"/>
    <property type="match status" value="1"/>
</dbReference>
<dbReference type="EMBL" id="CP012898">
    <property type="protein sequence ID" value="ALJ04082.1"/>
    <property type="molecule type" value="Genomic_DNA"/>
</dbReference>
<name>A0A0P0D2M7_9FLAO</name>
<keyword evidence="18" id="KW-1185">Reference proteome</keyword>
<evidence type="ECO:0000313" key="18">
    <source>
        <dbReference type="Proteomes" id="UP000057981"/>
    </source>
</evidence>
<dbReference type="STRING" id="1736674.APS56_02440"/>
<feature type="transmembrane region" description="Helical" evidence="15">
    <location>
        <begin position="159"/>
        <end position="179"/>
    </location>
</feature>
<dbReference type="InterPro" id="IPR050206">
    <property type="entry name" value="FtsK/SpoIIIE/SftA"/>
</dbReference>
<gene>
    <name evidence="17" type="ORF">APS56_02440</name>
</gene>
<dbReference type="GO" id="GO:0005886">
    <property type="term" value="C:plasma membrane"/>
    <property type="evidence" value="ECO:0007669"/>
    <property type="project" value="UniProtKB-SubCell"/>
</dbReference>
<dbReference type="KEGG" id="ahz:APS56_02440"/>
<dbReference type="InterPro" id="IPR036390">
    <property type="entry name" value="WH_DNA-bd_sf"/>
</dbReference>
<dbReference type="InterPro" id="IPR002543">
    <property type="entry name" value="FtsK_dom"/>
</dbReference>
<dbReference type="InterPro" id="IPR027417">
    <property type="entry name" value="P-loop_NTPase"/>
</dbReference>
<keyword evidence="10" id="KW-0238">DNA-binding</keyword>
<comment type="similarity">
    <text evidence="2">Belongs to the FtsK/SpoIIIE/SftA family.</text>
</comment>
<keyword evidence="9 15" id="KW-1133">Transmembrane helix</keyword>
<dbReference type="InterPro" id="IPR036388">
    <property type="entry name" value="WH-like_DNA-bd_sf"/>
</dbReference>
<dbReference type="Pfam" id="PF01580">
    <property type="entry name" value="FtsK_SpoIIIE"/>
    <property type="match status" value="1"/>
</dbReference>
<feature type="transmembrane region" description="Helical" evidence="15">
    <location>
        <begin position="89"/>
        <end position="109"/>
    </location>
</feature>
<keyword evidence="7" id="KW-0159">Chromosome partition</keyword>
<organism evidence="17 18">
    <name type="scientific">Pseudalgibacter alginicilyticus</name>
    <dbReference type="NCBI Taxonomy" id="1736674"/>
    <lineage>
        <taxon>Bacteria</taxon>
        <taxon>Pseudomonadati</taxon>
        <taxon>Bacteroidota</taxon>
        <taxon>Flavobacteriia</taxon>
        <taxon>Flavobacteriales</taxon>
        <taxon>Flavobacteriaceae</taxon>
        <taxon>Pseudalgibacter</taxon>
    </lineage>
</organism>
<evidence type="ECO:0000256" key="3">
    <source>
        <dbReference type="ARBA" id="ARBA00022475"/>
    </source>
</evidence>
<protein>
    <submittedName>
        <fullName evidence="17">Cell division protein FtsK</fullName>
    </submittedName>
</protein>
<evidence type="ECO:0000256" key="8">
    <source>
        <dbReference type="ARBA" id="ARBA00022840"/>
    </source>
</evidence>
<dbReference type="SUPFAM" id="SSF52540">
    <property type="entry name" value="P-loop containing nucleoside triphosphate hydrolases"/>
    <property type="match status" value="1"/>
</dbReference>
<dbReference type="GO" id="GO:0005524">
    <property type="term" value="F:ATP binding"/>
    <property type="evidence" value="ECO:0007669"/>
    <property type="project" value="UniProtKB-UniRule"/>
</dbReference>
<evidence type="ECO:0000256" key="6">
    <source>
        <dbReference type="ARBA" id="ARBA00022741"/>
    </source>
</evidence>
<evidence type="ECO:0000256" key="11">
    <source>
        <dbReference type="ARBA" id="ARBA00023136"/>
    </source>
</evidence>
<evidence type="ECO:0000256" key="15">
    <source>
        <dbReference type="SAM" id="Phobius"/>
    </source>
</evidence>
<evidence type="ECO:0000256" key="14">
    <source>
        <dbReference type="SAM" id="Coils"/>
    </source>
</evidence>
<proteinExistence type="inferred from homology"/>
<feature type="domain" description="FtsK" evidence="16">
    <location>
        <begin position="436"/>
        <end position="640"/>
    </location>
</feature>
<dbReference type="OrthoDB" id="9807790at2"/>
<evidence type="ECO:0000256" key="7">
    <source>
        <dbReference type="ARBA" id="ARBA00022829"/>
    </source>
</evidence>
<feature type="transmembrane region" description="Helical" evidence="15">
    <location>
        <begin position="28"/>
        <end position="50"/>
    </location>
</feature>
<dbReference type="PROSITE" id="PS50901">
    <property type="entry name" value="FTSK"/>
    <property type="match status" value="1"/>
</dbReference>
<sequence length="790" mass="87608">MAKKKNTAKPTSKKFKLPSLKLSSQQNLVLGSFLVIFGILLCIAFVSYFFTGDADQSTLSEFASRKVKTQNWLSKSGAWLSDFFMNRGFGISSFIISGLLFLSGIYVLLNKEKSKLRKHWFWGLLIMTWFSIFFGFFGHKNGLFGGAVGFEINSYLQDYIGKIGTSLLLLFGLITYAAIRFKLTADSFILFFKSTKSKIKNDFSEADEDYMVPIDNNLSEEAKTIKTAFDIPVKSEEKTTEPVKKSSSQKVKSTLKTEIDNELEIKVEEIEEELSETDNLANKLVEDFGQFDPTLELSNYQFPPLDLLKKYGSEGITINQEELEENKNRIVDTLKNYNIGIASIKATIGPTVTLYEIVPEAGIRISKIKNLEDDIALSLSALGIRIIAPIPGKGTIGIEVPNQNATIVSMRSVIASKKFQTSEMQLPIALGKTISNETFVVDLAKMPHLLMAGATGQGKSVGLNAVLTSLLYSKHPAEVKFILVDPKKVELTLFNKIERHYLAKLPDSEEAIITDNTKVINTLNSLCIEMDNRYELLKNAMCRNLAEYNAKFKARKLNPNDGHQFLPYIVLVVDEFADLIMTAGKEVETPIARLAQLARAIGIHLIIATQRPSVNVITGIIKANFPARIAFRVTSKIDSRTILDGSGADQLIGRGDMLYTQGNDVIRVQCAFVDTPEVEKITEYIGSQKAYPDAYLLPEYIGEESGTSLDIDVSDRDKLFKDAAIVIVTAQQGSASLLQRKLKLGYNRAGRIIDQLEAAGIVGPFEGSKARQVLITDLAALDAFLENEIT</sequence>
<feature type="coiled-coil region" evidence="14">
    <location>
        <begin position="260"/>
        <end position="287"/>
    </location>
</feature>
<dbReference type="GO" id="GO:0051301">
    <property type="term" value="P:cell division"/>
    <property type="evidence" value="ECO:0007669"/>
    <property type="project" value="UniProtKB-KW"/>
</dbReference>
<evidence type="ECO:0000256" key="5">
    <source>
        <dbReference type="ARBA" id="ARBA00022692"/>
    </source>
</evidence>
<evidence type="ECO:0000256" key="10">
    <source>
        <dbReference type="ARBA" id="ARBA00023125"/>
    </source>
</evidence>
<accession>A0A0P0D2M7</accession>
<evidence type="ECO:0000256" key="1">
    <source>
        <dbReference type="ARBA" id="ARBA00004651"/>
    </source>
</evidence>
<keyword evidence="6 13" id="KW-0547">Nucleotide-binding</keyword>
<dbReference type="AlphaFoldDB" id="A0A0P0D2M7"/>
<dbReference type="PATRIC" id="fig|1736674.3.peg.505"/>
<dbReference type="Pfam" id="PF09397">
    <property type="entry name" value="FtsK_gamma"/>
    <property type="match status" value="1"/>
</dbReference>
<dbReference type="Pfam" id="PF17854">
    <property type="entry name" value="FtsK_alpha"/>
    <property type="match status" value="1"/>
</dbReference>
<evidence type="ECO:0000256" key="13">
    <source>
        <dbReference type="PROSITE-ProRule" id="PRU00289"/>
    </source>
</evidence>
<dbReference type="InterPro" id="IPR018541">
    <property type="entry name" value="Ftsk_gamma"/>
</dbReference>
<evidence type="ECO:0000256" key="4">
    <source>
        <dbReference type="ARBA" id="ARBA00022618"/>
    </source>
</evidence>